<feature type="binding site" evidence="7">
    <location>
        <position position="66"/>
    </location>
    <ligand>
        <name>shikimate</name>
        <dbReference type="ChEBI" id="CHEBI:36208"/>
    </ligand>
</feature>
<feature type="binding site" evidence="7">
    <location>
        <position position="91"/>
    </location>
    <ligand>
        <name>shikimate</name>
        <dbReference type="ChEBI" id="CHEBI:36208"/>
    </ligand>
</feature>
<evidence type="ECO:0000256" key="4">
    <source>
        <dbReference type="ARBA" id="ARBA00022857"/>
    </source>
</evidence>
<dbReference type="GO" id="GO:0009073">
    <property type="term" value="P:aromatic amino acid family biosynthetic process"/>
    <property type="evidence" value="ECO:0007669"/>
    <property type="project" value="UniProtKB-KW"/>
</dbReference>
<dbReference type="Pfam" id="PF08501">
    <property type="entry name" value="Shikimate_dh_N"/>
    <property type="match status" value="1"/>
</dbReference>
<feature type="binding site" evidence="7">
    <location>
        <position position="258"/>
    </location>
    <ligand>
        <name>shikimate</name>
        <dbReference type="ChEBI" id="CHEBI:36208"/>
    </ligand>
</feature>
<feature type="domain" description="SDH C-terminal" evidence="9">
    <location>
        <begin position="253"/>
        <end position="280"/>
    </location>
</feature>
<sequence length="290" mass="31726">MISGRTEYYAILGNPIEQALSPIIQNAAFEARGRDAVFLGCRVEPGELEQAVQGARALHFSGLAVTMPFKREIIPFLDRISPKAKALDAVNVVAVEDGRYCGYNTDGDGFVQDLRARGISLEGGEVLLFGAGGAGRGIALSLLEAGVKKLYICNLYEYEARGVMEMLEGCGYDGAEYIPFEPEAVRAVCGNVCLIANTTCLGMGERPSPHLDLVPWEDLDREIVFADIVHKPLKTQLLRKAEERGHRIVTGDGMLLHQGILAYRLLTGEEAPERSMREKLDQWLAMEQGG</sequence>
<feature type="domain" description="Shikimate dehydrogenase substrate binding N-terminal" evidence="8">
    <location>
        <begin position="11"/>
        <end position="93"/>
    </location>
</feature>
<proteinExistence type="inferred from homology"/>
<dbReference type="PANTHER" id="PTHR21089:SF1">
    <property type="entry name" value="BIFUNCTIONAL 3-DEHYDROQUINATE DEHYDRATASE_SHIKIMATE DEHYDROGENASE, CHLOROPLASTIC"/>
    <property type="match status" value="1"/>
</dbReference>
<keyword evidence="5 7" id="KW-0560">Oxidoreductase</keyword>
<keyword evidence="4 7" id="KW-0521">NADP</keyword>
<dbReference type="GeneID" id="93279207"/>
<feature type="binding site" evidence="7">
    <location>
        <position position="228"/>
    </location>
    <ligand>
        <name>NADP(+)</name>
        <dbReference type="ChEBI" id="CHEBI:58349"/>
    </ligand>
</feature>
<keyword evidence="3 7" id="KW-0028">Amino-acid biosynthesis</keyword>
<dbReference type="GO" id="GO:0009423">
    <property type="term" value="P:chorismate biosynthetic process"/>
    <property type="evidence" value="ECO:0007669"/>
    <property type="project" value="UniProtKB-UniRule"/>
</dbReference>
<dbReference type="Proteomes" id="UP000198508">
    <property type="component" value="Unassembled WGS sequence"/>
</dbReference>
<dbReference type="HAMAP" id="MF_00222">
    <property type="entry name" value="Shikimate_DH_AroE"/>
    <property type="match status" value="1"/>
</dbReference>
<dbReference type="GO" id="GO:0019632">
    <property type="term" value="P:shikimate metabolic process"/>
    <property type="evidence" value="ECO:0007669"/>
    <property type="project" value="InterPro"/>
</dbReference>
<evidence type="ECO:0000256" key="6">
    <source>
        <dbReference type="ARBA" id="ARBA00023141"/>
    </source>
</evidence>
<feature type="active site" description="Proton acceptor" evidence="7">
    <location>
        <position position="70"/>
    </location>
</feature>
<dbReference type="SUPFAM" id="SSF51735">
    <property type="entry name" value="NAD(P)-binding Rossmann-fold domains"/>
    <property type="match status" value="1"/>
</dbReference>
<dbReference type="GO" id="GO:0008652">
    <property type="term" value="P:amino acid biosynthetic process"/>
    <property type="evidence" value="ECO:0007669"/>
    <property type="project" value="UniProtKB-KW"/>
</dbReference>
<comment type="function">
    <text evidence="7">Involved in the biosynthesis of the chorismate, which leads to the biosynthesis of aromatic amino acids. Catalyzes the reversible NADPH linked reduction of 3-dehydroshikimate (DHSA) to yield shikimate (SA).</text>
</comment>
<evidence type="ECO:0000256" key="2">
    <source>
        <dbReference type="ARBA" id="ARBA00012962"/>
    </source>
</evidence>
<dbReference type="InterPro" id="IPR041121">
    <property type="entry name" value="SDH_C"/>
</dbReference>
<organism evidence="10 11">
    <name type="scientific">Enterocloster lavalensis</name>
    <dbReference type="NCBI Taxonomy" id="460384"/>
    <lineage>
        <taxon>Bacteria</taxon>
        <taxon>Bacillati</taxon>
        <taxon>Bacillota</taxon>
        <taxon>Clostridia</taxon>
        <taxon>Lachnospirales</taxon>
        <taxon>Lachnospiraceae</taxon>
        <taxon>Enterocloster</taxon>
    </lineage>
</organism>
<dbReference type="Gene3D" id="3.40.50.720">
    <property type="entry name" value="NAD(P)-binding Rossmann-like Domain"/>
    <property type="match status" value="1"/>
</dbReference>
<dbReference type="InterPro" id="IPR046346">
    <property type="entry name" value="Aminoacid_DH-like_N_sf"/>
</dbReference>
<dbReference type="InterPro" id="IPR013708">
    <property type="entry name" value="Shikimate_DH-bd_N"/>
</dbReference>
<comment type="caution">
    <text evidence="7">Lacks conserved residue(s) required for the propagation of feature annotation.</text>
</comment>
<feature type="binding site" evidence="7">
    <location>
        <position position="251"/>
    </location>
    <ligand>
        <name>NADP(+)</name>
        <dbReference type="ChEBI" id="CHEBI:58349"/>
    </ligand>
</feature>
<dbReference type="InterPro" id="IPR022893">
    <property type="entry name" value="Shikimate_DH_fam"/>
</dbReference>
<dbReference type="GO" id="GO:0004764">
    <property type="term" value="F:shikimate 3-dehydrogenase (NADP+) activity"/>
    <property type="evidence" value="ECO:0007669"/>
    <property type="project" value="UniProtKB-UniRule"/>
</dbReference>
<evidence type="ECO:0000256" key="5">
    <source>
        <dbReference type="ARBA" id="ARBA00023002"/>
    </source>
</evidence>
<dbReference type="AlphaFoldDB" id="A0A1I0HU29"/>
<comment type="catalytic activity">
    <reaction evidence="7">
        <text>shikimate + NADP(+) = 3-dehydroshikimate + NADPH + H(+)</text>
        <dbReference type="Rhea" id="RHEA:17737"/>
        <dbReference type="ChEBI" id="CHEBI:15378"/>
        <dbReference type="ChEBI" id="CHEBI:16630"/>
        <dbReference type="ChEBI" id="CHEBI:36208"/>
        <dbReference type="ChEBI" id="CHEBI:57783"/>
        <dbReference type="ChEBI" id="CHEBI:58349"/>
        <dbReference type="EC" id="1.1.1.25"/>
    </reaction>
</comment>
<evidence type="ECO:0000313" key="11">
    <source>
        <dbReference type="Proteomes" id="UP000198508"/>
    </source>
</evidence>
<evidence type="ECO:0000259" key="8">
    <source>
        <dbReference type="Pfam" id="PF08501"/>
    </source>
</evidence>
<dbReference type="EC" id="1.1.1.25" evidence="2 7"/>
<evidence type="ECO:0000256" key="1">
    <source>
        <dbReference type="ARBA" id="ARBA00004871"/>
    </source>
</evidence>
<dbReference type="UniPathway" id="UPA00053">
    <property type="reaction ID" value="UER00087"/>
</dbReference>
<dbReference type="STRING" id="460384.SAMN05216313_11779"/>
<evidence type="ECO:0000256" key="3">
    <source>
        <dbReference type="ARBA" id="ARBA00022605"/>
    </source>
</evidence>
<dbReference type="PANTHER" id="PTHR21089">
    <property type="entry name" value="SHIKIMATE DEHYDROGENASE"/>
    <property type="match status" value="1"/>
</dbReference>
<dbReference type="GO" id="GO:0050661">
    <property type="term" value="F:NADP binding"/>
    <property type="evidence" value="ECO:0007669"/>
    <property type="project" value="InterPro"/>
</dbReference>
<keyword evidence="11" id="KW-1185">Reference proteome</keyword>
<dbReference type="RefSeq" id="WP_092365861.1">
    <property type="nucleotide sequence ID" value="NZ_DAINWJ010000062.1"/>
</dbReference>
<name>A0A1I0HU29_9FIRM</name>
<dbReference type="InterPro" id="IPR036291">
    <property type="entry name" value="NAD(P)-bd_dom_sf"/>
</dbReference>
<dbReference type="CDD" id="cd01065">
    <property type="entry name" value="NAD_bind_Shikimate_DH"/>
    <property type="match status" value="1"/>
</dbReference>
<dbReference type="InterPro" id="IPR011342">
    <property type="entry name" value="Shikimate_DH"/>
</dbReference>
<feature type="binding site" evidence="7">
    <location>
        <position position="106"/>
    </location>
    <ligand>
        <name>shikimate</name>
        <dbReference type="ChEBI" id="CHEBI:36208"/>
    </ligand>
</feature>
<dbReference type="SUPFAM" id="SSF53223">
    <property type="entry name" value="Aminoacid dehydrogenase-like, N-terminal domain"/>
    <property type="match status" value="1"/>
</dbReference>
<reference evidence="11" key="1">
    <citation type="submission" date="2016-10" db="EMBL/GenBank/DDBJ databases">
        <authorList>
            <person name="Varghese N."/>
            <person name="Submissions S."/>
        </authorList>
    </citation>
    <scope>NUCLEOTIDE SEQUENCE [LARGE SCALE GENOMIC DNA]</scope>
    <source>
        <strain evidence="11">NLAE-zl-G277</strain>
    </source>
</reference>
<comment type="subunit">
    <text evidence="7">Homodimer.</text>
</comment>
<keyword evidence="6 7" id="KW-0057">Aromatic amino acid biosynthesis</keyword>
<accession>A0A1I0HU29</accession>
<feature type="binding site" evidence="7">
    <location>
        <begin position="130"/>
        <end position="134"/>
    </location>
    <ligand>
        <name>NADP(+)</name>
        <dbReference type="ChEBI" id="CHEBI:58349"/>
    </ligand>
</feature>
<evidence type="ECO:0000313" key="10">
    <source>
        <dbReference type="EMBL" id="SET86842.1"/>
    </source>
</evidence>
<gene>
    <name evidence="7" type="primary">aroE</name>
    <name evidence="10" type="ORF">SAMN05216313_11779</name>
</gene>
<evidence type="ECO:0000259" key="9">
    <source>
        <dbReference type="Pfam" id="PF18317"/>
    </source>
</evidence>
<comment type="similarity">
    <text evidence="7">Belongs to the shikimate dehydrogenase family.</text>
</comment>
<dbReference type="NCBIfam" id="TIGR00507">
    <property type="entry name" value="aroE"/>
    <property type="match status" value="1"/>
</dbReference>
<protein>
    <recommendedName>
        <fullName evidence="2 7">Shikimate dehydrogenase (NADP(+))</fullName>
        <shortName evidence="7">SDH</shortName>
        <ecNumber evidence="2 7">1.1.1.25</ecNumber>
    </recommendedName>
</protein>
<dbReference type="Pfam" id="PF18317">
    <property type="entry name" value="SDH_C"/>
    <property type="match status" value="1"/>
</dbReference>
<evidence type="ECO:0000256" key="7">
    <source>
        <dbReference type="HAMAP-Rule" id="MF_00222"/>
    </source>
</evidence>
<dbReference type="EMBL" id="FOIM01000017">
    <property type="protein sequence ID" value="SET86842.1"/>
    <property type="molecule type" value="Genomic_DNA"/>
</dbReference>
<dbReference type="Gene3D" id="3.40.50.10860">
    <property type="entry name" value="Leucine Dehydrogenase, chain A, domain 1"/>
    <property type="match status" value="1"/>
</dbReference>
<comment type="pathway">
    <text evidence="1 7">Metabolic intermediate biosynthesis; chorismate biosynthesis; chorismate from D-erythrose 4-phosphate and phosphoenolpyruvate: step 4/7.</text>
</comment>